<feature type="compositionally biased region" description="Basic residues" evidence="1">
    <location>
        <begin position="349"/>
        <end position="360"/>
    </location>
</feature>
<gene>
    <name evidence="2" type="ORF">Dfulv_41815</name>
</gene>
<evidence type="ECO:0000256" key="1">
    <source>
        <dbReference type="SAM" id="MobiDB-lite"/>
    </source>
</evidence>
<organism evidence="2 3">
    <name type="scientific">Dactylosporangium fulvum</name>
    <dbReference type="NCBI Taxonomy" id="53359"/>
    <lineage>
        <taxon>Bacteria</taxon>
        <taxon>Bacillati</taxon>
        <taxon>Actinomycetota</taxon>
        <taxon>Actinomycetes</taxon>
        <taxon>Micromonosporales</taxon>
        <taxon>Micromonosporaceae</taxon>
        <taxon>Dactylosporangium</taxon>
    </lineage>
</organism>
<evidence type="ECO:0000313" key="3">
    <source>
        <dbReference type="Proteomes" id="UP001059617"/>
    </source>
</evidence>
<protein>
    <submittedName>
        <fullName evidence="2">Uncharacterized protein</fullName>
    </submittedName>
</protein>
<feature type="region of interest" description="Disordered" evidence="1">
    <location>
        <begin position="331"/>
        <end position="379"/>
    </location>
</feature>
<dbReference type="EMBL" id="CP073720">
    <property type="protein sequence ID" value="UWP81591.1"/>
    <property type="molecule type" value="Genomic_DNA"/>
</dbReference>
<sequence>MTDLFALAADAFLAGDLALAKDAYGQLLGVFDLDQEVGTFCGPSSPSDMVATDVPEAVARYLRAVFETTPLSERAEELYDRYADLGRLAPATSLHAIADTLRNGLPDLDDFLPAWIEVLTEHTGGYWARDRQRLLTEATVWHAGTDSLATVARRPGDHQPTTYLDWINALTRDGRLDDAAAAAREATTITGLPAERSAEVADRLGELTARLGDPQAALDARRTAWRTHRTRSRLLALVVAADAAGQRAGTLKRQQWFDAARSVADRRIDAVVGNKHRGAYHRVAVLAVAYAEALALAADQAAGAAFITATRSRYPRHVAFRDELDRATAAVAGTSPAQAIASREPSQPRRTRTAGRRGRHVCAVSPTGRHPGRGPDRGRLAERRRCQGMAPWPYAAPTHRPSDHGRQVESPRPILPGKNGPGVSWCSRGGRPLRPCAECLDDEAYA</sequence>
<reference evidence="2" key="2">
    <citation type="submission" date="2022-09" db="EMBL/GenBank/DDBJ databases">
        <title>Biosynthetic gene clusters of Dactylosporangioum fulvum.</title>
        <authorList>
            <person name="Caradec T."/>
        </authorList>
    </citation>
    <scope>NUCLEOTIDE SEQUENCE</scope>
    <source>
        <strain evidence="2">NRRL B-16292</strain>
    </source>
</reference>
<reference evidence="2" key="1">
    <citation type="submission" date="2021-04" db="EMBL/GenBank/DDBJ databases">
        <authorList>
            <person name="Hartkoorn R.C."/>
            <person name="Beaudoing E."/>
            <person name="Hot D."/>
        </authorList>
    </citation>
    <scope>NUCLEOTIDE SEQUENCE</scope>
    <source>
        <strain evidence="2">NRRL B-16292</strain>
    </source>
</reference>
<accession>A0ABY5VWU3</accession>
<keyword evidence="3" id="KW-1185">Reference proteome</keyword>
<feature type="compositionally biased region" description="Basic and acidic residues" evidence="1">
    <location>
        <begin position="400"/>
        <end position="409"/>
    </location>
</feature>
<name>A0ABY5VWU3_9ACTN</name>
<feature type="region of interest" description="Disordered" evidence="1">
    <location>
        <begin position="392"/>
        <end position="416"/>
    </location>
</feature>
<proteinExistence type="predicted"/>
<evidence type="ECO:0000313" key="2">
    <source>
        <dbReference type="EMBL" id="UWP81591.1"/>
    </source>
</evidence>
<dbReference type="RefSeq" id="WP_259859358.1">
    <property type="nucleotide sequence ID" value="NZ_BAAAST010000034.1"/>
</dbReference>
<dbReference type="Proteomes" id="UP001059617">
    <property type="component" value="Chromosome"/>
</dbReference>